<feature type="domain" description="RRM" evidence="6">
    <location>
        <begin position="51"/>
        <end position="132"/>
    </location>
</feature>
<dbReference type="InterPro" id="IPR000504">
    <property type="entry name" value="RRM_dom"/>
</dbReference>
<feature type="compositionally biased region" description="Low complexity" evidence="5">
    <location>
        <begin position="9"/>
        <end position="19"/>
    </location>
</feature>
<organism evidence="7 8">
    <name type="scientific">Serendipita indica (strain DSM 11827)</name>
    <name type="common">Root endophyte fungus</name>
    <name type="synonym">Piriformospora indica</name>
    <dbReference type="NCBI Taxonomy" id="1109443"/>
    <lineage>
        <taxon>Eukaryota</taxon>
        <taxon>Fungi</taxon>
        <taxon>Dikarya</taxon>
        <taxon>Basidiomycota</taxon>
        <taxon>Agaricomycotina</taxon>
        <taxon>Agaricomycetes</taxon>
        <taxon>Sebacinales</taxon>
        <taxon>Serendipitaceae</taxon>
        <taxon>Serendipita</taxon>
    </lineage>
</organism>
<comment type="caution">
    <text evidence="7">The sequence shown here is derived from an EMBL/GenBank/DDBJ whole genome shotgun (WGS) entry which is preliminary data.</text>
</comment>
<dbReference type="EMBL" id="CAFZ01000175">
    <property type="protein sequence ID" value="CCA72639.1"/>
    <property type="molecule type" value="Genomic_DNA"/>
</dbReference>
<dbReference type="Pfam" id="PF00076">
    <property type="entry name" value="RRM_1"/>
    <property type="match status" value="1"/>
</dbReference>
<keyword evidence="8" id="KW-1185">Reference proteome</keyword>
<dbReference type="eggNOG" id="ENOG502RH7I">
    <property type="taxonomic scope" value="Eukaryota"/>
</dbReference>
<feature type="region of interest" description="Disordered" evidence="5">
    <location>
        <begin position="1"/>
        <end position="44"/>
    </location>
</feature>
<dbReference type="InterPro" id="IPR039157">
    <property type="entry name" value="RBM18_RRM"/>
</dbReference>
<dbReference type="PROSITE" id="PS50102">
    <property type="entry name" value="RRM"/>
    <property type="match status" value="1"/>
</dbReference>
<accession>G4TMV1</accession>
<dbReference type="GO" id="GO:0003723">
    <property type="term" value="F:RNA binding"/>
    <property type="evidence" value="ECO:0007669"/>
    <property type="project" value="UniProtKB-UniRule"/>
</dbReference>
<dbReference type="CDD" id="cd12355">
    <property type="entry name" value="RRM_RBM18"/>
    <property type="match status" value="1"/>
</dbReference>
<sequence length="210" mass="22605">MANASEVPTSSLTSTTLITYPARDDQTPENSSAAASSSQASKAAPRAQVKERLYIGNLHPTVDEYTLIQLFSRFGKIAKLDFLFHKAGPMKGKPRGYAFVEYADAESAAKALHACNQKLLRGRKISVTFATQAPDFSTSGRPRIGEVKTTSLSLLKTPSKPMGTESKIAALEAKLKQMEQEKQTGFGDAEPTGQSSLPSRPAHLPPKPRG</sequence>
<dbReference type="Gene3D" id="3.30.70.330">
    <property type="match status" value="1"/>
</dbReference>
<dbReference type="SUPFAM" id="SSF54928">
    <property type="entry name" value="RNA-binding domain, RBD"/>
    <property type="match status" value="1"/>
</dbReference>
<dbReference type="AlphaFoldDB" id="G4TMV1"/>
<dbReference type="InParanoid" id="G4TMV1"/>
<evidence type="ECO:0000259" key="6">
    <source>
        <dbReference type="PROSITE" id="PS50102"/>
    </source>
</evidence>
<dbReference type="Proteomes" id="UP000007148">
    <property type="component" value="Unassembled WGS sequence"/>
</dbReference>
<feature type="compositionally biased region" description="Low complexity" evidence="5">
    <location>
        <begin position="31"/>
        <end position="44"/>
    </location>
</feature>
<dbReference type="HOGENOM" id="CLU_066926_0_1_1"/>
<dbReference type="InterPro" id="IPR052462">
    <property type="entry name" value="SLIRP/GR-RBP-like"/>
</dbReference>
<protein>
    <recommendedName>
        <fullName evidence="1">Probable RNA-binding protein 18</fullName>
    </recommendedName>
    <alternativeName>
        <fullName evidence="3">RNA-binding motif protein 18</fullName>
    </alternativeName>
</protein>
<evidence type="ECO:0000256" key="3">
    <source>
        <dbReference type="ARBA" id="ARBA00030780"/>
    </source>
</evidence>
<dbReference type="InterPro" id="IPR035979">
    <property type="entry name" value="RBD_domain_sf"/>
</dbReference>
<dbReference type="STRING" id="1109443.G4TMV1"/>
<evidence type="ECO:0000313" key="7">
    <source>
        <dbReference type="EMBL" id="CCA72639.1"/>
    </source>
</evidence>
<name>G4TMV1_SERID</name>
<evidence type="ECO:0000256" key="2">
    <source>
        <dbReference type="ARBA" id="ARBA00022884"/>
    </source>
</evidence>
<proteinExistence type="predicted"/>
<evidence type="ECO:0000313" key="8">
    <source>
        <dbReference type="Proteomes" id="UP000007148"/>
    </source>
</evidence>
<dbReference type="SMART" id="SM00360">
    <property type="entry name" value="RRM"/>
    <property type="match status" value="1"/>
</dbReference>
<keyword evidence="2 4" id="KW-0694">RNA-binding</keyword>
<dbReference type="FunCoup" id="G4TMV1">
    <property type="interactions" value="64"/>
</dbReference>
<evidence type="ECO:0000256" key="4">
    <source>
        <dbReference type="PROSITE-ProRule" id="PRU00176"/>
    </source>
</evidence>
<reference evidence="7 8" key="1">
    <citation type="journal article" date="2011" name="PLoS Pathog.">
        <title>Endophytic Life Strategies Decoded by Genome and Transcriptome Analyses of the Mutualistic Root Symbiont Piriformospora indica.</title>
        <authorList>
            <person name="Zuccaro A."/>
            <person name="Lahrmann U."/>
            <person name="Guldener U."/>
            <person name="Langen G."/>
            <person name="Pfiffi S."/>
            <person name="Biedenkopf D."/>
            <person name="Wong P."/>
            <person name="Samans B."/>
            <person name="Grimm C."/>
            <person name="Basiewicz M."/>
            <person name="Murat C."/>
            <person name="Martin F."/>
            <person name="Kogel K.H."/>
        </authorList>
    </citation>
    <scope>NUCLEOTIDE SEQUENCE [LARGE SCALE GENOMIC DNA]</scope>
    <source>
        <strain evidence="7 8">DSM 11827</strain>
    </source>
</reference>
<evidence type="ECO:0000256" key="5">
    <source>
        <dbReference type="SAM" id="MobiDB-lite"/>
    </source>
</evidence>
<dbReference type="InterPro" id="IPR012677">
    <property type="entry name" value="Nucleotide-bd_a/b_plait_sf"/>
</dbReference>
<gene>
    <name evidence="7" type="ORF">PIIN_06576</name>
</gene>
<evidence type="ECO:0000256" key="1">
    <source>
        <dbReference type="ARBA" id="ARBA00021141"/>
    </source>
</evidence>
<dbReference type="OMA" id="FACGRPL"/>
<dbReference type="PANTHER" id="PTHR48027">
    <property type="entry name" value="HETEROGENEOUS NUCLEAR RIBONUCLEOPROTEIN 87F-RELATED"/>
    <property type="match status" value="1"/>
</dbReference>
<dbReference type="OrthoDB" id="6730379at2759"/>
<feature type="region of interest" description="Disordered" evidence="5">
    <location>
        <begin position="174"/>
        <end position="210"/>
    </location>
</feature>